<dbReference type="Proteomes" id="UP000306196">
    <property type="component" value="Unassembled WGS sequence"/>
</dbReference>
<proteinExistence type="predicted"/>
<dbReference type="InterPro" id="IPR043519">
    <property type="entry name" value="NT_sf"/>
</dbReference>
<gene>
    <name evidence="1" type="ORF">FEM03_20505</name>
</gene>
<dbReference type="SUPFAM" id="SSF81301">
    <property type="entry name" value="Nucleotidyltransferase"/>
    <property type="match status" value="1"/>
</dbReference>
<accession>A0A5R8K972</accession>
<sequence>MHEHQVRCLLMGGQACVFYGAAEFSRDTDLAILASEANAEKLLQALAALQASVVAVPSFDLQYLHHGHAIHFRCQHPDAQGMRVDVMSRMRGVDDFPSLWERRTVIELPDGTPCDLLSLSDLVQAKKTQRDKDWPMIRRLVESHYFQNHTVPNGY</sequence>
<dbReference type="AlphaFoldDB" id="A0A5R8K972"/>
<keyword evidence="2" id="KW-1185">Reference proteome</keyword>
<evidence type="ECO:0008006" key="3">
    <source>
        <dbReference type="Google" id="ProtNLM"/>
    </source>
</evidence>
<organism evidence="1 2">
    <name type="scientific">Phragmitibacter flavus</name>
    <dbReference type="NCBI Taxonomy" id="2576071"/>
    <lineage>
        <taxon>Bacteria</taxon>
        <taxon>Pseudomonadati</taxon>
        <taxon>Verrucomicrobiota</taxon>
        <taxon>Verrucomicrobiia</taxon>
        <taxon>Verrucomicrobiales</taxon>
        <taxon>Verrucomicrobiaceae</taxon>
        <taxon>Phragmitibacter</taxon>
    </lineage>
</organism>
<dbReference type="RefSeq" id="WP_138088175.1">
    <property type="nucleotide sequence ID" value="NZ_VAUV01000018.1"/>
</dbReference>
<dbReference type="OrthoDB" id="190455at2"/>
<dbReference type="Gene3D" id="3.30.460.40">
    <property type="match status" value="1"/>
</dbReference>
<protein>
    <recommendedName>
        <fullName evidence="3">Nucleotidyltransferase domain-containing protein</fullName>
    </recommendedName>
</protein>
<comment type="caution">
    <text evidence="1">The sequence shown here is derived from an EMBL/GenBank/DDBJ whole genome shotgun (WGS) entry which is preliminary data.</text>
</comment>
<name>A0A5R8K972_9BACT</name>
<reference evidence="1 2" key="1">
    <citation type="submission" date="2019-05" db="EMBL/GenBank/DDBJ databases">
        <title>Verrucobacter flavum gen. nov., sp. nov. a new member of the family Verrucomicrobiaceae.</title>
        <authorList>
            <person name="Szuroczki S."/>
            <person name="Abbaszade G."/>
            <person name="Szabo A."/>
            <person name="Felfoldi T."/>
            <person name="Schumann P."/>
            <person name="Boka K."/>
            <person name="Keki Z."/>
            <person name="Toumi M."/>
            <person name="Toth E."/>
        </authorList>
    </citation>
    <scope>NUCLEOTIDE SEQUENCE [LARGE SCALE GENOMIC DNA]</scope>
    <source>
        <strain evidence="1 2">MG-N-17</strain>
    </source>
</reference>
<dbReference type="EMBL" id="VAUV01000018">
    <property type="protein sequence ID" value="TLD68858.1"/>
    <property type="molecule type" value="Genomic_DNA"/>
</dbReference>
<evidence type="ECO:0000313" key="2">
    <source>
        <dbReference type="Proteomes" id="UP000306196"/>
    </source>
</evidence>
<evidence type="ECO:0000313" key="1">
    <source>
        <dbReference type="EMBL" id="TLD68858.1"/>
    </source>
</evidence>